<evidence type="ECO:0000256" key="4">
    <source>
        <dbReference type="ARBA" id="ARBA00022679"/>
    </source>
</evidence>
<name>A0A3N7EKI4_POPTR</name>
<feature type="compositionally biased region" description="Basic and acidic residues" evidence="10">
    <location>
        <begin position="24"/>
        <end position="48"/>
    </location>
</feature>
<dbReference type="InterPro" id="IPR025794">
    <property type="entry name" value="H3-K9-MeTrfase_plant"/>
</dbReference>
<dbReference type="InterPro" id="IPR003105">
    <property type="entry name" value="SRA_YDG"/>
</dbReference>
<dbReference type="PROSITE" id="PS51575">
    <property type="entry name" value="SAM_MT43_SUVAR39_2"/>
    <property type="match status" value="1"/>
</dbReference>
<dbReference type="Pfam" id="PF05033">
    <property type="entry name" value="Pre-SET"/>
    <property type="match status" value="1"/>
</dbReference>
<protein>
    <recommendedName>
        <fullName evidence="17">Histone-lysine N-methyltransferase, H3 lysine-9 specific SUVH4</fullName>
    </recommendedName>
</protein>
<evidence type="ECO:0000259" key="12">
    <source>
        <dbReference type="PROSITE" id="PS50867"/>
    </source>
</evidence>
<keyword evidence="5" id="KW-0949">S-adenosyl-L-methionine</keyword>
<reference evidence="15 16" key="1">
    <citation type="journal article" date="2006" name="Science">
        <title>The genome of black cottonwood, Populus trichocarpa (Torr. &amp; Gray).</title>
        <authorList>
            <person name="Tuskan G.A."/>
            <person name="Difazio S."/>
            <person name="Jansson S."/>
            <person name="Bohlmann J."/>
            <person name="Grigoriev I."/>
            <person name="Hellsten U."/>
            <person name="Putnam N."/>
            <person name="Ralph S."/>
            <person name="Rombauts S."/>
            <person name="Salamov A."/>
            <person name="Schein J."/>
            <person name="Sterck L."/>
            <person name="Aerts A."/>
            <person name="Bhalerao R.R."/>
            <person name="Bhalerao R.P."/>
            <person name="Blaudez D."/>
            <person name="Boerjan W."/>
            <person name="Brun A."/>
            <person name="Brunner A."/>
            <person name="Busov V."/>
            <person name="Campbell M."/>
            <person name="Carlson J."/>
            <person name="Chalot M."/>
            <person name="Chapman J."/>
            <person name="Chen G.L."/>
            <person name="Cooper D."/>
            <person name="Coutinho P.M."/>
            <person name="Couturier J."/>
            <person name="Covert S."/>
            <person name="Cronk Q."/>
            <person name="Cunningham R."/>
            <person name="Davis J."/>
            <person name="Degroeve S."/>
            <person name="Dejardin A."/>
            <person name="Depamphilis C."/>
            <person name="Detter J."/>
            <person name="Dirks B."/>
            <person name="Dubchak I."/>
            <person name="Duplessis S."/>
            <person name="Ehlting J."/>
            <person name="Ellis B."/>
            <person name="Gendler K."/>
            <person name="Goodstein D."/>
            <person name="Gribskov M."/>
            <person name="Grimwood J."/>
            <person name="Groover A."/>
            <person name="Gunter L."/>
            <person name="Hamberger B."/>
            <person name="Heinze B."/>
            <person name="Helariutta Y."/>
            <person name="Henrissat B."/>
            <person name="Holligan D."/>
            <person name="Holt R."/>
            <person name="Huang W."/>
            <person name="Islam-Faridi N."/>
            <person name="Jones S."/>
            <person name="Jones-Rhoades M."/>
            <person name="Jorgensen R."/>
            <person name="Joshi C."/>
            <person name="Kangasjarvi J."/>
            <person name="Karlsson J."/>
            <person name="Kelleher C."/>
            <person name="Kirkpatrick R."/>
            <person name="Kirst M."/>
            <person name="Kohler A."/>
            <person name="Kalluri U."/>
            <person name="Larimer F."/>
            <person name="Leebens-Mack J."/>
            <person name="Leple J.C."/>
            <person name="Locascio P."/>
            <person name="Lou Y."/>
            <person name="Lucas S."/>
            <person name="Martin F."/>
            <person name="Montanini B."/>
            <person name="Napoli C."/>
            <person name="Nelson D.R."/>
            <person name="Nelson C."/>
            <person name="Nieminen K."/>
            <person name="Nilsson O."/>
            <person name="Pereda V."/>
            <person name="Peter G."/>
            <person name="Philippe R."/>
            <person name="Pilate G."/>
            <person name="Poliakov A."/>
            <person name="Razumovskaya J."/>
            <person name="Richardson P."/>
            <person name="Rinaldi C."/>
            <person name="Ritland K."/>
            <person name="Rouze P."/>
            <person name="Ryaboy D."/>
            <person name="Schmutz J."/>
            <person name="Schrader J."/>
            <person name="Segerman B."/>
            <person name="Shin H."/>
            <person name="Siddiqui A."/>
            <person name="Sterky F."/>
            <person name="Terry A."/>
            <person name="Tsai C.J."/>
            <person name="Uberbacher E."/>
            <person name="Unneberg P."/>
            <person name="Vahala J."/>
            <person name="Wall K."/>
            <person name="Wessler S."/>
            <person name="Yang G."/>
            <person name="Yin T."/>
            <person name="Douglas C."/>
            <person name="Marra M."/>
            <person name="Sandberg G."/>
            <person name="Van de Peer Y."/>
            <person name="Rokhsar D."/>
        </authorList>
    </citation>
    <scope>NUCLEOTIDE SEQUENCE [LARGE SCALE GENOMIC DNA]</scope>
    <source>
        <strain evidence="16">cv. Nisqually</strain>
    </source>
</reference>
<dbReference type="GO" id="GO:0008270">
    <property type="term" value="F:zinc ion binding"/>
    <property type="evidence" value="ECO:0007669"/>
    <property type="project" value="InterPro"/>
</dbReference>
<dbReference type="PROSITE" id="PS50867">
    <property type="entry name" value="PRE_SET"/>
    <property type="match status" value="1"/>
</dbReference>
<evidence type="ECO:0000256" key="3">
    <source>
        <dbReference type="ARBA" id="ARBA00022603"/>
    </source>
</evidence>
<feature type="domain" description="Pre-SET" evidence="12">
    <location>
        <begin position="442"/>
        <end position="504"/>
    </location>
</feature>
<dbReference type="SMART" id="SM00508">
    <property type="entry name" value="PostSET"/>
    <property type="match status" value="1"/>
</dbReference>
<keyword evidence="6" id="KW-0156">Chromatin regulator</keyword>
<dbReference type="PROSITE" id="PS50280">
    <property type="entry name" value="SET"/>
    <property type="match status" value="1"/>
</dbReference>
<sequence>MVEQCVSNGPERKTVAKNGRKERKKTETQRRTSDRIKSRQREEKEQLVRKRVQILDGQEDKGNPRKRPNVNATEDEKEKEVAMAERMVNQVLGSTEVQKEVTLGDASGAGGALPDKSATVKVKDTLRLFNKFYLQLVQEEELRCAKAKVDKKVSQGSKKFLKGSKKSADKSKKEKPSEDGDKKKAKRPDLKAITKMFEANATMYPEKRIGDLPGISVGHRFYSRAEMVAVGFHSHWLNGIDYMGQSYRKGVYHNYTFPLAVAIVISGMYEDDLDNAEDVIYTGQGGHDLTGNKRQIRDQKLERGNLALKNCVEQCVPVRVVRGHECASSYCGRVYTYDGLYKVVQYWAEKGLSGFTVFKYRLRRMEGQPILTTNQVQFSYGRVPQSVAEIRGLVCEDISGGQEDVPIPATNLVDDPPVAPSGYTYCKSLQIAKNVKLPANVSGCNCQGTCVDPRTCACAKLNGSDFPYVQINGGRLIEARAVVFECGPSCGCGPGCVNRTSQRGIKHRLEVFRTPKKGWAVRSWDFIPSGAPVCEYIGALVRTEDTDHVCENNYIFDIDCLQTMRGLGGRERRLGDVSVSAINSFDGDDQKSESVPEFCIDAGSTGNIARFINHSCEPNLFVQCVLSSHHDVKLARVMLFAADNIPPMQELTYDYGYALDSVSGPSGKIKQMPCYCGAADCRKRLF</sequence>
<feature type="region of interest" description="Disordered" evidence="10">
    <location>
        <begin position="156"/>
        <end position="186"/>
    </location>
</feature>
<dbReference type="GO" id="GO:0000775">
    <property type="term" value="C:chromosome, centromeric region"/>
    <property type="evidence" value="ECO:0007669"/>
    <property type="project" value="UniProtKB-SubCell"/>
</dbReference>
<dbReference type="InterPro" id="IPR007728">
    <property type="entry name" value="Pre-SET_dom"/>
</dbReference>
<dbReference type="InParanoid" id="A0A3N7EKI4"/>
<dbReference type="AlphaFoldDB" id="A0A3N7EKI4"/>
<dbReference type="InterPro" id="IPR003616">
    <property type="entry name" value="Post-SET_dom"/>
</dbReference>
<dbReference type="Proteomes" id="UP000006729">
    <property type="component" value="Chromosome 2"/>
</dbReference>
<dbReference type="SMART" id="SM00466">
    <property type="entry name" value="SRA"/>
    <property type="match status" value="1"/>
</dbReference>
<dbReference type="InterPro" id="IPR001214">
    <property type="entry name" value="SET_dom"/>
</dbReference>
<dbReference type="Gene3D" id="2.30.280.10">
    <property type="entry name" value="SRA-YDG"/>
    <property type="match status" value="1"/>
</dbReference>
<evidence type="ECO:0000259" key="13">
    <source>
        <dbReference type="PROSITE" id="PS50868"/>
    </source>
</evidence>
<dbReference type="SUPFAM" id="SSF82199">
    <property type="entry name" value="SET domain"/>
    <property type="match status" value="1"/>
</dbReference>
<comment type="subcellular location">
    <subcellularLocation>
        <location evidence="1">Chromosome</location>
        <location evidence="1">Centromere</location>
    </subcellularLocation>
    <subcellularLocation>
        <location evidence="9">Nucleus</location>
    </subcellularLocation>
</comment>
<dbReference type="FunCoup" id="A0A3N7EKI4">
    <property type="interactions" value="1413"/>
</dbReference>
<feature type="domain" description="Post-SET" evidence="13">
    <location>
        <begin position="670"/>
        <end position="686"/>
    </location>
</feature>
<keyword evidence="4" id="KW-0808">Transferase</keyword>
<dbReference type="GO" id="GO:0032259">
    <property type="term" value="P:methylation"/>
    <property type="evidence" value="ECO:0007669"/>
    <property type="project" value="UniProtKB-KW"/>
</dbReference>
<dbReference type="GO" id="GO:0003690">
    <property type="term" value="F:double-stranded DNA binding"/>
    <property type="evidence" value="ECO:0000318"/>
    <property type="project" value="GO_Central"/>
</dbReference>
<evidence type="ECO:0000256" key="2">
    <source>
        <dbReference type="ARBA" id="ARBA00022454"/>
    </source>
</evidence>
<feature type="domain" description="SET" evidence="11">
    <location>
        <begin position="507"/>
        <end position="656"/>
    </location>
</feature>
<dbReference type="PROSITE" id="PS50868">
    <property type="entry name" value="POST_SET"/>
    <property type="match status" value="1"/>
</dbReference>
<dbReference type="GO" id="GO:0005634">
    <property type="term" value="C:nucleus"/>
    <property type="evidence" value="ECO:0007669"/>
    <property type="project" value="UniProtKB-SubCell"/>
</dbReference>
<evidence type="ECO:0000256" key="6">
    <source>
        <dbReference type="ARBA" id="ARBA00022853"/>
    </source>
</evidence>
<dbReference type="GO" id="GO:0042054">
    <property type="term" value="F:histone methyltransferase activity"/>
    <property type="evidence" value="ECO:0000318"/>
    <property type="project" value="GO_Central"/>
</dbReference>
<dbReference type="InterPro" id="IPR015947">
    <property type="entry name" value="PUA-like_sf"/>
</dbReference>
<keyword evidence="8" id="KW-0137">Centromere</keyword>
<keyword evidence="16" id="KW-1185">Reference proteome</keyword>
<evidence type="ECO:0000256" key="9">
    <source>
        <dbReference type="PROSITE-ProRule" id="PRU00358"/>
    </source>
</evidence>
<feature type="domain" description="YDG" evidence="14">
    <location>
        <begin position="210"/>
        <end position="364"/>
    </location>
</feature>
<dbReference type="STRING" id="3694.A0A3N7EKI4"/>
<dbReference type="Pfam" id="PF02182">
    <property type="entry name" value="SAD_SRA"/>
    <property type="match status" value="1"/>
</dbReference>
<evidence type="ECO:0000256" key="1">
    <source>
        <dbReference type="ARBA" id="ARBA00004584"/>
    </source>
</evidence>
<proteinExistence type="predicted"/>
<evidence type="ECO:0000259" key="11">
    <source>
        <dbReference type="PROSITE" id="PS50280"/>
    </source>
</evidence>
<evidence type="ECO:0000313" key="16">
    <source>
        <dbReference type="Proteomes" id="UP000006729"/>
    </source>
</evidence>
<keyword evidence="3" id="KW-0489">Methyltransferase</keyword>
<dbReference type="OMA" id="NATGCKC"/>
<dbReference type="InterPro" id="IPR046341">
    <property type="entry name" value="SET_dom_sf"/>
</dbReference>
<dbReference type="SUPFAM" id="SSF88697">
    <property type="entry name" value="PUA domain-like"/>
    <property type="match status" value="1"/>
</dbReference>
<dbReference type="SMART" id="SM00468">
    <property type="entry name" value="PreSET"/>
    <property type="match status" value="1"/>
</dbReference>
<evidence type="ECO:0000256" key="7">
    <source>
        <dbReference type="ARBA" id="ARBA00023242"/>
    </source>
</evidence>
<keyword evidence="7 9" id="KW-0539">Nucleus</keyword>
<evidence type="ECO:0008006" key="17">
    <source>
        <dbReference type="Google" id="ProtNLM"/>
    </source>
</evidence>
<evidence type="ECO:0000256" key="8">
    <source>
        <dbReference type="ARBA" id="ARBA00023328"/>
    </source>
</evidence>
<keyword evidence="2" id="KW-0158">Chromosome</keyword>
<dbReference type="Pfam" id="PF00856">
    <property type="entry name" value="SET"/>
    <property type="match status" value="1"/>
</dbReference>
<dbReference type="EMBL" id="CM009291">
    <property type="protein sequence ID" value="RQO87383.1"/>
    <property type="molecule type" value="Genomic_DNA"/>
</dbReference>
<evidence type="ECO:0000256" key="5">
    <source>
        <dbReference type="ARBA" id="ARBA00022691"/>
    </source>
</evidence>
<dbReference type="InterPro" id="IPR051357">
    <property type="entry name" value="H3K9_HMTase_SUVAR3-9"/>
</dbReference>
<dbReference type="SMART" id="SM00317">
    <property type="entry name" value="SET"/>
    <property type="match status" value="1"/>
</dbReference>
<evidence type="ECO:0000256" key="10">
    <source>
        <dbReference type="SAM" id="MobiDB-lite"/>
    </source>
</evidence>
<dbReference type="PROSITE" id="PS51015">
    <property type="entry name" value="YDG"/>
    <property type="match status" value="1"/>
</dbReference>
<accession>A0A3N7EKI4</accession>
<dbReference type="Gramene" id="Potri.002G237950.1.v4.1">
    <property type="protein sequence ID" value="Potri.002G237950.1.v4.1"/>
    <property type="gene ID" value="Potri.002G237950.v4.1"/>
</dbReference>
<gene>
    <name evidence="15" type="ORF">POPTR_002G237950</name>
</gene>
<dbReference type="PANTHER" id="PTHR45660">
    <property type="entry name" value="HISTONE-LYSINE N-METHYLTRANSFERASE SETMAR"/>
    <property type="match status" value="1"/>
</dbReference>
<dbReference type="SMR" id="A0A3N7EKI4"/>
<dbReference type="InterPro" id="IPR036987">
    <property type="entry name" value="SRA-YDG_sf"/>
</dbReference>
<organism evidence="15 16">
    <name type="scientific">Populus trichocarpa</name>
    <name type="common">Western balsam poplar</name>
    <name type="synonym">Populus balsamifera subsp. trichocarpa</name>
    <dbReference type="NCBI Taxonomy" id="3694"/>
    <lineage>
        <taxon>Eukaryota</taxon>
        <taxon>Viridiplantae</taxon>
        <taxon>Streptophyta</taxon>
        <taxon>Embryophyta</taxon>
        <taxon>Tracheophyta</taxon>
        <taxon>Spermatophyta</taxon>
        <taxon>Magnoliopsida</taxon>
        <taxon>eudicotyledons</taxon>
        <taxon>Gunneridae</taxon>
        <taxon>Pentapetalae</taxon>
        <taxon>rosids</taxon>
        <taxon>fabids</taxon>
        <taxon>Malpighiales</taxon>
        <taxon>Salicaceae</taxon>
        <taxon>Saliceae</taxon>
        <taxon>Populus</taxon>
    </lineage>
</organism>
<dbReference type="Gene3D" id="2.170.270.10">
    <property type="entry name" value="SET domain"/>
    <property type="match status" value="1"/>
</dbReference>
<evidence type="ECO:0000313" key="15">
    <source>
        <dbReference type="EMBL" id="RQO87383.1"/>
    </source>
</evidence>
<evidence type="ECO:0000259" key="14">
    <source>
        <dbReference type="PROSITE" id="PS51015"/>
    </source>
</evidence>
<feature type="region of interest" description="Disordered" evidence="10">
    <location>
        <begin position="1"/>
        <end position="79"/>
    </location>
</feature>
<feature type="compositionally biased region" description="Basic and acidic residues" evidence="10">
    <location>
        <begin position="166"/>
        <end position="186"/>
    </location>
</feature>
<dbReference type="PANTHER" id="PTHR45660:SF94">
    <property type="entry name" value="HISTONE-LYSINE N-METHYLTRANSFERASE, H3 LYSINE-9 SPECIFIC SUVH4"/>
    <property type="match status" value="1"/>
</dbReference>
<dbReference type="OrthoDB" id="5792673at2759"/>